<evidence type="ECO:0000313" key="3">
    <source>
        <dbReference type="EMBL" id="EGV20644.1"/>
    </source>
</evidence>
<dbReference type="Pfam" id="PF13579">
    <property type="entry name" value="Glyco_trans_4_4"/>
    <property type="match status" value="1"/>
</dbReference>
<organism evidence="3 4">
    <name type="scientific">Thiocapsa marina 5811</name>
    <dbReference type="NCBI Taxonomy" id="768671"/>
    <lineage>
        <taxon>Bacteria</taxon>
        <taxon>Pseudomonadati</taxon>
        <taxon>Pseudomonadota</taxon>
        <taxon>Gammaproteobacteria</taxon>
        <taxon>Chromatiales</taxon>
        <taxon>Chromatiaceae</taxon>
        <taxon>Thiocapsa</taxon>
    </lineage>
</organism>
<evidence type="ECO:0000313" key="4">
    <source>
        <dbReference type="Proteomes" id="UP000005459"/>
    </source>
</evidence>
<dbReference type="InterPro" id="IPR028098">
    <property type="entry name" value="Glyco_trans_4-like_N"/>
</dbReference>
<dbReference type="STRING" id="768671.ThimaDRAFT_0422"/>
<keyword evidence="4" id="KW-1185">Reference proteome</keyword>
<dbReference type="CDD" id="cd03794">
    <property type="entry name" value="GT4_WbuB-like"/>
    <property type="match status" value="1"/>
</dbReference>
<dbReference type="AlphaFoldDB" id="F9U671"/>
<dbReference type="PANTHER" id="PTHR45947">
    <property type="entry name" value="SULFOQUINOVOSYL TRANSFERASE SQD2"/>
    <property type="match status" value="1"/>
</dbReference>
<dbReference type="InterPro" id="IPR050194">
    <property type="entry name" value="Glycosyltransferase_grp1"/>
</dbReference>
<dbReference type="SUPFAM" id="SSF53756">
    <property type="entry name" value="UDP-Glycosyltransferase/glycogen phosphorylase"/>
    <property type="match status" value="1"/>
</dbReference>
<dbReference type="PATRIC" id="fig|768671.3.peg.470"/>
<protein>
    <recommendedName>
        <fullName evidence="2">Glycosyltransferase subfamily 4-like N-terminal domain-containing protein</fullName>
    </recommendedName>
</protein>
<gene>
    <name evidence="3" type="ORF">ThimaDRAFT_0422</name>
</gene>
<reference evidence="3 4" key="1">
    <citation type="submission" date="2011-06" db="EMBL/GenBank/DDBJ databases">
        <title>The draft genome of Thiocapsa marina 5811.</title>
        <authorList>
            <consortium name="US DOE Joint Genome Institute (JGI-PGF)"/>
            <person name="Lucas S."/>
            <person name="Han J."/>
            <person name="Cheng J.-F."/>
            <person name="Goodwin L."/>
            <person name="Pitluck S."/>
            <person name="Peters L."/>
            <person name="Land M.L."/>
            <person name="Hauser L."/>
            <person name="Vogl K."/>
            <person name="Liu Z."/>
            <person name="Imhoff J."/>
            <person name="Thiel V."/>
            <person name="Frigaard N.-U."/>
            <person name="Bryant D."/>
            <person name="Woyke T.J."/>
        </authorList>
    </citation>
    <scope>NUCLEOTIDE SEQUENCE [LARGE SCALE GENOMIC DNA]</scope>
    <source>
        <strain evidence="3 4">5811</strain>
    </source>
</reference>
<accession>F9U671</accession>
<dbReference type="Proteomes" id="UP000005459">
    <property type="component" value="Unassembled WGS sequence"/>
</dbReference>
<feature type="domain" description="Glycosyltransferase subfamily 4-like N-terminal" evidence="2">
    <location>
        <begin position="48"/>
        <end position="230"/>
    </location>
</feature>
<dbReference type="PANTHER" id="PTHR45947:SF3">
    <property type="entry name" value="SULFOQUINOVOSYL TRANSFERASE SQD2"/>
    <property type="match status" value="1"/>
</dbReference>
<sequence>MGAGWEPTRVSELALDGTVSAYHLGKHGFVMHILFLTDNFPPEVNAPASRTFEHCREWVRAGHRVTVITGAPNFPTGKVFAGYRNRPWQRESMDGIEVVRVWTYIAANSGFAKRTLDYLSFMVTGFLAGLVQRRPDVIVGTSPQFFTNCAAWMLSVFRWRPFVFELRDLWPESIKTVGAMEDSAALRLMEHLELFLYRRAAVVVAVTESFRRNLISRGIDGEKIQVVTNGVDLTRFRPMERDPELAERLGLTGKLVAGYIGTHGMAHALETVLEAARRMAALPEGRDVRFVLLGDGAQKQALKATAEQMGLANVVFLDSVCAFHAIRPPVPPTSGRRFHRHSATRSTAIRPGQSERSDAGVSLLLGGYARRQRPGVAFAHRLAFEGDPVGVVDQSVEDRIGEGGIPDQVVPMLEGQLAGDERGALAVAVVEQLEQIAPSLGVQPHEPPVVDQQQIGVGEAAHELGEAAVGVGEAQFLEQARGAQIARGETLSARLLCQGARQPRLPDAGRAEDQAIETLADPLAGGQLGDQGAIQTAWGGVIDVFQAGAVLEFGLAQTGLQAAILARGQLPVHEQAEALLEAQGVDLGQVELFAQGGGHAGEAQLLELVQGGMMQHRV</sequence>
<name>F9U671_9GAMM</name>
<proteinExistence type="predicted"/>
<dbReference type="EMBL" id="AFWV01000001">
    <property type="protein sequence ID" value="EGV20644.1"/>
    <property type="molecule type" value="Genomic_DNA"/>
</dbReference>
<dbReference type="Gene3D" id="3.40.50.2000">
    <property type="entry name" value="Glycogen Phosphorylase B"/>
    <property type="match status" value="2"/>
</dbReference>
<dbReference type="eggNOG" id="COG0438">
    <property type="taxonomic scope" value="Bacteria"/>
</dbReference>
<evidence type="ECO:0000256" key="1">
    <source>
        <dbReference type="SAM" id="MobiDB-lite"/>
    </source>
</evidence>
<dbReference type="GO" id="GO:0016758">
    <property type="term" value="F:hexosyltransferase activity"/>
    <property type="evidence" value="ECO:0007669"/>
    <property type="project" value="TreeGrafter"/>
</dbReference>
<dbReference type="AntiFam" id="ANF00239">
    <property type="entry name" value="Shadow ORF (opposite y4bM)"/>
</dbReference>
<feature type="region of interest" description="Disordered" evidence="1">
    <location>
        <begin position="332"/>
        <end position="353"/>
    </location>
</feature>
<evidence type="ECO:0000259" key="2">
    <source>
        <dbReference type="Pfam" id="PF13579"/>
    </source>
</evidence>